<evidence type="ECO:0000259" key="1">
    <source>
        <dbReference type="Pfam" id="PF00903"/>
    </source>
</evidence>
<accession>A0ABT4T900</accession>
<reference evidence="2 3" key="1">
    <citation type="submission" date="2022-11" db="EMBL/GenBank/DDBJ databases">
        <title>Nonomuraea corallina sp. nov., a new species of the genus Nonomuraea isolated from sea side sediment in Thai sea.</title>
        <authorList>
            <person name="Ngamcharungchit C."/>
            <person name="Matsumoto A."/>
            <person name="Suriyachadkun C."/>
            <person name="Panbangred W."/>
            <person name="Inahashi Y."/>
            <person name="Intra B."/>
        </authorList>
    </citation>
    <scope>NUCLEOTIDE SEQUENCE [LARGE SCALE GENOMIC DNA]</scope>
    <source>
        <strain evidence="2 3">DSM 43553</strain>
    </source>
</reference>
<sequence>MSVKSVTHLNFRGDARPALEFYRSVFGGELNAVTYEDAGNVRNPAEADQVMWGQVIAGDGFHVMAYDVPAGMPWDRGENSFFVSLRGETAEEVTAYWEKLSAGATVARPLAPAEWAPLYGMLTDRFGVVWVLDVVSEYSG</sequence>
<dbReference type="RefSeq" id="WP_271279450.1">
    <property type="nucleotide sequence ID" value="NZ_BAABFD010000020.1"/>
</dbReference>
<proteinExistence type="predicted"/>
<dbReference type="PANTHER" id="PTHR33990">
    <property type="entry name" value="PROTEIN YJDN-RELATED"/>
    <property type="match status" value="1"/>
</dbReference>
<feature type="domain" description="Glyoxalase/fosfomycin resistance/dioxygenase" evidence="1">
    <location>
        <begin position="11"/>
        <end position="131"/>
    </location>
</feature>
<evidence type="ECO:0000313" key="2">
    <source>
        <dbReference type="EMBL" id="MDA0645982.1"/>
    </source>
</evidence>
<dbReference type="InterPro" id="IPR029068">
    <property type="entry name" value="Glyas_Bleomycin-R_OHBP_Dase"/>
</dbReference>
<keyword evidence="3" id="KW-1185">Reference proteome</keyword>
<dbReference type="Proteomes" id="UP001212498">
    <property type="component" value="Unassembled WGS sequence"/>
</dbReference>
<dbReference type="Gene3D" id="3.10.180.10">
    <property type="entry name" value="2,3-Dihydroxybiphenyl 1,2-Dioxygenase, domain 1"/>
    <property type="match status" value="1"/>
</dbReference>
<protein>
    <submittedName>
        <fullName evidence="2">VOC family protein</fullName>
    </submittedName>
</protein>
<dbReference type="EMBL" id="JAPNUD010000166">
    <property type="protein sequence ID" value="MDA0645982.1"/>
    <property type="molecule type" value="Genomic_DNA"/>
</dbReference>
<name>A0ABT4T900_9ACTN</name>
<comment type="caution">
    <text evidence="2">The sequence shown here is derived from an EMBL/GenBank/DDBJ whole genome shotgun (WGS) entry which is preliminary data.</text>
</comment>
<gene>
    <name evidence="2" type="ORF">OUY24_35610</name>
</gene>
<dbReference type="InterPro" id="IPR004360">
    <property type="entry name" value="Glyas_Fos-R_dOase_dom"/>
</dbReference>
<organism evidence="2 3">
    <name type="scientific">Nonomuraea ferruginea</name>
    <dbReference type="NCBI Taxonomy" id="46174"/>
    <lineage>
        <taxon>Bacteria</taxon>
        <taxon>Bacillati</taxon>
        <taxon>Actinomycetota</taxon>
        <taxon>Actinomycetes</taxon>
        <taxon>Streptosporangiales</taxon>
        <taxon>Streptosporangiaceae</taxon>
        <taxon>Nonomuraea</taxon>
    </lineage>
</organism>
<dbReference type="SUPFAM" id="SSF54593">
    <property type="entry name" value="Glyoxalase/Bleomycin resistance protein/Dihydroxybiphenyl dioxygenase"/>
    <property type="match status" value="1"/>
</dbReference>
<dbReference type="CDD" id="cd06588">
    <property type="entry name" value="PhnB_like"/>
    <property type="match status" value="1"/>
</dbReference>
<dbReference type="InterPro" id="IPR028973">
    <property type="entry name" value="PhnB-like"/>
</dbReference>
<dbReference type="PANTHER" id="PTHR33990:SF1">
    <property type="entry name" value="PROTEIN YJDN"/>
    <property type="match status" value="1"/>
</dbReference>
<dbReference type="Pfam" id="PF00903">
    <property type="entry name" value="Glyoxalase"/>
    <property type="match status" value="1"/>
</dbReference>
<evidence type="ECO:0000313" key="3">
    <source>
        <dbReference type="Proteomes" id="UP001212498"/>
    </source>
</evidence>